<evidence type="ECO:0000313" key="7">
    <source>
        <dbReference type="Proteomes" id="UP000023430"/>
    </source>
</evidence>
<proteinExistence type="inferred from homology"/>
<dbReference type="OrthoDB" id="9807246at2"/>
<evidence type="ECO:0000256" key="4">
    <source>
        <dbReference type="ARBA" id="ARBA00023239"/>
    </source>
</evidence>
<organism evidence="6 7">
    <name type="scientific">Roseivivax isoporae LMG 25204</name>
    <dbReference type="NCBI Taxonomy" id="1449351"/>
    <lineage>
        <taxon>Bacteria</taxon>
        <taxon>Pseudomonadati</taxon>
        <taxon>Pseudomonadota</taxon>
        <taxon>Alphaproteobacteria</taxon>
        <taxon>Rhodobacterales</taxon>
        <taxon>Roseobacteraceae</taxon>
        <taxon>Roseivivax</taxon>
    </lineage>
</organism>
<comment type="caution">
    <text evidence="6">The sequence shown here is derived from an EMBL/GenBank/DDBJ whole genome shotgun (WGS) entry which is preliminary data.</text>
</comment>
<dbReference type="InterPro" id="IPR011057">
    <property type="entry name" value="Mss4-like_sf"/>
</dbReference>
<dbReference type="PANTHER" id="PTHR33337:SF40">
    <property type="entry name" value="CENP-V_GFA DOMAIN-CONTAINING PROTEIN-RELATED"/>
    <property type="match status" value="1"/>
</dbReference>
<keyword evidence="4" id="KW-0456">Lyase</keyword>
<dbReference type="Proteomes" id="UP000023430">
    <property type="component" value="Unassembled WGS sequence"/>
</dbReference>
<dbReference type="RefSeq" id="WP_043766176.1">
    <property type="nucleotide sequence ID" value="NZ_JAME01000003.1"/>
</dbReference>
<dbReference type="PANTHER" id="PTHR33337">
    <property type="entry name" value="GFA DOMAIN-CONTAINING PROTEIN"/>
    <property type="match status" value="1"/>
</dbReference>
<dbReference type="SUPFAM" id="SSF51316">
    <property type="entry name" value="Mss4-like"/>
    <property type="match status" value="1"/>
</dbReference>
<evidence type="ECO:0000256" key="3">
    <source>
        <dbReference type="ARBA" id="ARBA00022833"/>
    </source>
</evidence>
<evidence type="ECO:0000256" key="1">
    <source>
        <dbReference type="ARBA" id="ARBA00005495"/>
    </source>
</evidence>
<accession>X7FCK2</accession>
<reference evidence="6 7" key="1">
    <citation type="submission" date="2014-01" db="EMBL/GenBank/DDBJ databases">
        <title>Roseivivax isoporae LMG 25204 Genome Sequencing.</title>
        <authorList>
            <person name="Lai Q."/>
            <person name="Li G."/>
            <person name="Shao Z."/>
        </authorList>
    </citation>
    <scope>NUCLEOTIDE SEQUENCE [LARGE SCALE GENOMIC DNA]</scope>
    <source>
        <strain evidence="6 7">LMG 25204</strain>
    </source>
</reference>
<evidence type="ECO:0000313" key="6">
    <source>
        <dbReference type="EMBL" id="ETX30473.1"/>
    </source>
</evidence>
<name>X7FCK2_9RHOB</name>
<dbReference type="EMBL" id="JAME01000003">
    <property type="protein sequence ID" value="ETX30473.1"/>
    <property type="molecule type" value="Genomic_DNA"/>
</dbReference>
<keyword evidence="3" id="KW-0862">Zinc</keyword>
<dbReference type="AlphaFoldDB" id="X7FCK2"/>
<dbReference type="Pfam" id="PF04828">
    <property type="entry name" value="GFA"/>
    <property type="match status" value="1"/>
</dbReference>
<protein>
    <recommendedName>
        <fullName evidence="5">CENP-V/GFA domain-containing protein</fullName>
    </recommendedName>
</protein>
<dbReference type="PROSITE" id="PS51891">
    <property type="entry name" value="CENP_V_GFA"/>
    <property type="match status" value="1"/>
</dbReference>
<keyword evidence="2" id="KW-0479">Metal-binding</keyword>
<dbReference type="eggNOG" id="COG3791">
    <property type="taxonomic scope" value="Bacteria"/>
</dbReference>
<gene>
    <name evidence="6" type="ORF">RISW2_12450</name>
</gene>
<evidence type="ECO:0000259" key="5">
    <source>
        <dbReference type="PROSITE" id="PS51891"/>
    </source>
</evidence>
<sequence length="144" mass="15578">MTRTGSCLCGAVRFAAAELGSFGVCHCSQCQKWTGSALFAVTVPEHALRIEGGDAVRTRRTSDWASRSNCAGCGAPLWYRYDRGVDGAGDYELPVGLLDDANGLVLEREIFTDRKPDCWTLSGDHQRLSEAETHALYGPHVEGA</sequence>
<comment type="similarity">
    <text evidence="1">Belongs to the Gfa family.</text>
</comment>
<keyword evidence="7" id="KW-1185">Reference proteome</keyword>
<feature type="domain" description="CENP-V/GFA" evidence="5">
    <location>
        <begin position="3"/>
        <end position="120"/>
    </location>
</feature>
<dbReference type="InterPro" id="IPR006913">
    <property type="entry name" value="CENP-V/GFA"/>
</dbReference>
<dbReference type="Gene3D" id="3.90.1590.10">
    <property type="entry name" value="glutathione-dependent formaldehyde- activating enzyme (gfa)"/>
    <property type="match status" value="1"/>
</dbReference>
<dbReference type="STRING" id="1449351.RISW2_12450"/>
<dbReference type="PATRIC" id="fig|1449351.3.peg.528"/>
<dbReference type="GO" id="GO:0016846">
    <property type="term" value="F:carbon-sulfur lyase activity"/>
    <property type="evidence" value="ECO:0007669"/>
    <property type="project" value="InterPro"/>
</dbReference>
<dbReference type="GO" id="GO:0046872">
    <property type="term" value="F:metal ion binding"/>
    <property type="evidence" value="ECO:0007669"/>
    <property type="project" value="UniProtKB-KW"/>
</dbReference>
<evidence type="ECO:0000256" key="2">
    <source>
        <dbReference type="ARBA" id="ARBA00022723"/>
    </source>
</evidence>